<keyword evidence="2" id="KW-1185">Reference proteome</keyword>
<name>A0AA39PYY9_9AGAR</name>
<comment type="caution">
    <text evidence="1">The sequence shown here is derived from an EMBL/GenBank/DDBJ whole genome shotgun (WGS) entry which is preliminary data.</text>
</comment>
<dbReference type="EMBL" id="JAUEPU010000026">
    <property type="protein sequence ID" value="KAK0493120.1"/>
    <property type="molecule type" value="Genomic_DNA"/>
</dbReference>
<sequence length="175" mass="19611">MVSASSSHRPGYSPRHDFWPALQPLVEFLTHQYDAPYNYINWLEDAPPFDTMCKILGFGLRHGVQTIYDVFLEMQCLDVLGGHTLRPSLVGVINGYVAGLAALHTSINSQNHLDYLHQPENLFLACSILTTNGWDNSCELPYCTKMPQAGLCSNVRALASLRPSDPSWKQCCRKL</sequence>
<protein>
    <submittedName>
        <fullName evidence="1">Uncharacterized protein</fullName>
    </submittedName>
</protein>
<organism evidence="1 2">
    <name type="scientific">Armillaria luteobubalina</name>
    <dbReference type="NCBI Taxonomy" id="153913"/>
    <lineage>
        <taxon>Eukaryota</taxon>
        <taxon>Fungi</taxon>
        <taxon>Dikarya</taxon>
        <taxon>Basidiomycota</taxon>
        <taxon>Agaricomycotina</taxon>
        <taxon>Agaricomycetes</taxon>
        <taxon>Agaricomycetidae</taxon>
        <taxon>Agaricales</taxon>
        <taxon>Marasmiineae</taxon>
        <taxon>Physalacriaceae</taxon>
        <taxon>Armillaria</taxon>
    </lineage>
</organism>
<reference evidence="1" key="1">
    <citation type="submission" date="2023-06" db="EMBL/GenBank/DDBJ databases">
        <authorList>
            <consortium name="Lawrence Berkeley National Laboratory"/>
            <person name="Ahrendt S."/>
            <person name="Sahu N."/>
            <person name="Indic B."/>
            <person name="Wong-Bajracharya J."/>
            <person name="Merenyi Z."/>
            <person name="Ke H.-M."/>
            <person name="Monk M."/>
            <person name="Kocsube S."/>
            <person name="Drula E."/>
            <person name="Lipzen A."/>
            <person name="Balint B."/>
            <person name="Henrissat B."/>
            <person name="Andreopoulos B."/>
            <person name="Martin F.M."/>
            <person name="Harder C.B."/>
            <person name="Rigling D."/>
            <person name="Ford K.L."/>
            <person name="Foster G.D."/>
            <person name="Pangilinan J."/>
            <person name="Papanicolaou A."/>
            <person name="Barry K."/>
            <person name="LaButti K."/>
            <person name="Viragh M."/>
            <person name="Koriabine M."/>
            <person name="Yan M."/>
            <person name="Riley R."/>
            <person name="Champramary S."/>
            <person name="Plett K.L."/>
            <person name="Tsai I.J."/>
            <person name="Slot J."/>
            <person name="Sipos G."/>
            <person name="Plett J."/>
            <person name="Nagy L.G."/>
            <person name="Grigoriev I.V."/>
        </authorList>
    </citation>
    <scope>NUCLEOTIDE SEQUENCE</scope>
    <source>
        <strain evidence="1">HWK02</strain>
    </source>
</reference>
<gene>
    <name evidence="1" type="ORF">EDD18DRAFT_1465013</name>
</gene>
<dbReference type="AlphaFoldDB" id="A0AA39PYY9"/>
<evidence type="ECO:0000313" key="1">
    <source>
        <dbReference type="EMBL" id="KAK0493120.1"/>
    </source>
</evidence>
<evidence type="ECO:0000313" key="2">
    <source>
        <dbReference type="Proteomes" id="UP001175228"/>
    </source>
</evidence>
<dbReference type="Proteomes" id="UP001175228">
    <property type="component" value="Unassembled WGS sequence"/>
</dbReference>
<proteinExistence type="predicted"/>
<accession>A0AA39PYY9</accession>